<proteinExistence type="predicted"/>
<feature type="signal peptide" evidence="1">
    <location>
        <begin position="1"/>
        <end position="27"/>
    </location>
</feature>
<name>A0A8J3J273_9ACTN</name>
<evidence type="ECO:0000313" key="4">
    <source>
        <dbReference type="Proteomes" id="UP000612808"/>
    </source>
</evidence>
<comment type="caution">
    <text evidence="3">The sequence shown here is derived from an EMBL/GenBank/DDBJ whole genome shotgun (WGS) entry which is preliminary data.</text>
</comment>
<reference evidence="3" key="1">
    <citation type="submission" date="2021-01" db="EMBL/GenBank/DDBJ databases">
        <title>Whole genome shotgun sequence of Actinocatenispora rupis NBRC 107355.</title>
        <authorList>
            <person name="Komaki H."/>
            <person name="Tamura T."/>
        </authorList>
    </citation>
    <scope>NUCLEOTIDE SEQUENCE</scope>
    <source>
        <strain evidence="3">NBRC 107355</strain>
    </source>
</reference>
<accession>A0A8J3J273</accession>
<protein>
    <recommendedName>
        <fullName evidence="2">Peptidase C39-like domain-containing protein</fullName>
    </recommendedName>
</protein>
<gene>
    <name evidence="3" type="ORF">Aru02nite_16390</name>
</gene>
<keyword evidence="4" id="KW-1185">Reference proteome</keyword>
<evidence type="ECO:0000259" key="2">
    <source>
        <dbReference type="Pfam" id="PF13529"/>
    </source>
</evidence>
<evidence type="ECO:0000256" key="1">
    <source>
        <dbReference type="SAM" id="SignalP"/>
    </source>
</evidence>
<dbReference type="Pfam" id="PF13529">
    <property type="entry name" value="Peptidase_C39_2"/>
    <property type="match status" value="1"/>
</dbReference>
<feature type="chain" id="PRO_5039233185" description="Peptidase C39-like domain-containing protein" evidence="1">
    <location>
        <begin position="28"/>
        <end position="277"/>
    </location>
</feature>
<dbReference type="EMBL" id="BOMB01000009">
    <property type="protein sequence ID" value="GID10750.1"/>
    <property type="molecule type" value="Genomic_DNA"/>
</dbReference>
<keyword evidence="1" id="KW-0732">Signal</keyword>
<dbReference type="AlphaFoldDB" id="A0A8J3J273"/>
<organism evidence="3 4">
    <name type="scientific">Actinocatenispora rupis</name>
    <dbReference type="NCBI Taxonomy" id="519421"/>
    <lineage>
        <taxon>Bacteria</taxon>
        <taxon>Bacillati</taxon>
        <taxon>Actinomycetota</taxon>
        <taxon>Actinomycetes</taxon>
        <taxon>Micromonosporales</taxon>
        <taxon>Micromonosporaceae</taxon>
        <taxon>Actinocatenispora</taxon>
    </lineage>
</organism>
<evidence type="ECO:0000313" key="3">
    <source>
        <dbReference type="EMBL" id="GID10750.1"/>
    </source>
</evidence>
<sequence length="277" mass="29378">MSRTLRALVPLLAAGVAATALSTPALAGPVAATDPGVSRSTEDVAHWKAAHDTDPHVPLSAAARADLDRRTEAARRHLAARPEATSRTLTGTQQAQRTSYWCGPAAVSGALAVRHVSLSQTGTANLLRTTTDGTDWSGTNANVPKQYQTGYPVADVLTYKLHSAGATYHPVGLSYDPTAKEKSAYRTRLVTDIDNGWDMVGDAWEAPGGPHLVGHPGNQEIFHWFTIRGYSSSGAYTQYQDSVHGASSISWSSGVPAYSTMSSDTITTINGGRGYVW</sequence>
<feature type="domain" description="Peptidase C39-like" evidence="2">
    <location>
        <begin position="93"/>
        <end position="242"/>
    </location>
</feature>
<dbReference type="InterPro" id="IPR039564">
    <property type="entry name" value="Peptidase_C39-like"/>
</dbReference>
<dbReference type="RefSeq" id="WP_203656227.1">
    <property type="nucleotide sequence ID" value="NZ_BAAAZM010000041.1"/>
</dbReference>
<dbReference type="Proteomes" id="UP000612808">
    <property type="component" value="Unassembled WGS sequence"/>
</dbReference>